<dbReference type="Proteomes" id="UP000887566">
    <property type="component" value="Unplaced"/>
</dbReference>
<evidence type="ECO:0000313" key="3">
    <source>
        <dbReference type="WBParaSite" id="PSAMB.scaffold7410size7687.g30025.t1"/>
    </source>
</evidence>
<dbReference type="AlphaFoldDB" id="A0A914XCM3"/>
<sequence length="41" mass="4207">PDAAIYPADAAASPFDSHATQADEPDLRSAPGLLPALGFRL</sequence>
<feature type="compositionally biased region" description="Low complexity" evidence="1">
    <location>
        <begin position="1"/>
        <end position="12"/>
    </location>
</feature>
<organism evidence="2 3">
    <name type="scientific">Plectus sambesii</name>
    <dbReference type="NCBI Taxonomy" id="2011161"/>
    <lineage>
        <taxon>Eukaryota</taxon>
        <taxon>Metazoa</taxon>
        <taxon>Ecdysozoa</taxon>
        <taxon>Nematoda</taxon>
        <taxon>Chromadorea</taxon>
        <taxon>Plectida</taxon>
        <taxon>Plectina</taxon>
        <taxon>Plectoidea</taxon>
        <taxon>Plectidae</taxon>
        <taxon>Plectus</taxon>
    </lineage>
</organism>
<evidence type="ECO:0000313" key="2">
    <source>
        <dbReference type="Proteomes" id="UP000887566"/>
    </source>
</evidence>
<dbReference type="WBParaSite" id="PSAMB.scaffold7410size7687.g30025.t1">
    <property type="protein sequence ID" value="PSAMB.scaffold7410size7687.g30025.t1"/>
    <property type="gene ID" value="PSAMB.scaffold7410size7687.g30025"/>
</dbReference>
<accession>A0A914XCM3</accession>
<reference evidence="3" key="1">
    <citation type="submission" date="2022-11" db="UniProtKB">
        <authorList>
            <consortium name="WormBaseParasite"/>
        </authorList>
    </citation>
    <scope>IDENTIFICATION</scope>
</reference>
<proteinExistence type="predicted"/>
<protein>
    <submittedName>
        <fullName evidence="3">Uncharacterized protein</fullName>
    </submittedName>
</protein>
<keyword evidence="2" id="KW-1185">Reference proteome</keyword>
<feature type="region of interest" description="Disordered" evidence="1">
    <location>
        <begin position="1"/>
        <end position="29"/>
    </location>
</feature>
<evidence type="ECO:0000256" key="1">
    <source>
        <dbReference type="SAM" id="MobiDB-lite"/>
    </source>
</evidence>
<name>A0A914XCM3_9BILA</name>